<protein>
    <recommendedName>
        <fullName evidence="4">Lipoprotein</fullName>
    </recommendedName>
</protein>
<evidence type="ECO:0000256" key="1">
    <source>
        <dbReference type="SAM" id="SignalP"/>
    </source>
</evidence>
<keyword evidence="1" id="KW-0732">Signal</keyword>
<evidence type="ECO:0008006" key="4">
    <source>
        <dbReference type="Google" id="ProtNLM"/>
    </source>
</evidence>
<keyword evidence="3" id="KW-1185">Reference proteome</keyword>
<comment type="caution">
    <text evidence="2">The sequence shown here is derived from an EMBL/GenBank/DDBJ whole genome shotgun (WGS) entry which is preliminary data.</text>
</comment>
<feature type="chain" id="PRO_5046387537" description="Lipoprotein" evidence="1">
    <location>
        <begin position="24"/>
        <end position="265"/>
    </location>
</feature>
<evidence type="ECO:0000313" key="2">
    <source>
        <dbReference type="EMBL" id="MCF1749471.1"/>
    </source>
</evidence>
<accession>A0ABS9BN35</accession>
<reference evidence="2 3" key="1">
    <citation type="submission" date="2022-01" db="EMBL/GenBank/DDBJ databases">
        <title>Mariniradius saccharolyticus sp. nov., isolated from sediment of a river.</title>
        <authorList>
            <person name="Liu H."/>
        </authorList>
    </citation>
    <scope>NUCLEOTIDE SEQUENCE [LARGE SCALE GENOMIC DNA]</scope>
    <source>
        <strain evidence="2 3">RY-2</strain>
    </source>
</reference>
<name>A0ABS9BN35_9BACT</name>
<dbReference type="RefSeq" id="WP_234859677.1">
    <property type="nucleotide sequence ID" value="NZ_JAKEVZ010000001.1"/>
</dbReference>
<dbReference type="Proteomes" id="UP001201449">
    <property type="component" value="Unassembled WGS sequence"/>
</dbReference>
<feature type="signal peptide" evidence="1">
    <location>
        <begin position="1"/>
        <end position="23"/>
    </location>
</feature>
<proteinExistence type="predicted"/>
<dbReference type="PROSITE" id="PS51257">
    <property type="entry name" value="PROKAR_LIPOPROTEIN"/>
    <property type="match status" value="1"/>
</dbReference>
<evidence type="ECO:0000313" key="3">
    <source>
        <dbReference type="Proteomes" id="UP001201449"/>
    </source>
</evidence>
<gene>
    <name evidence="2" type="ORF">L0U89_00195</name>
</gene>
<sequence>MKRNFFICICIAVLAACSPMNLALQGEDWEGHDMLAVSGRTGILVNQKLAFGEYQTLDVRRSWTKGPNGYSGIGFGNYGTGEYLNIIGREYIDRKQTIRFDLSDGADLGSSVFCVSKFQASNLLIGDDRGLLSVGIDLLELKKGNSSSLFFAQIYTPTAAEPWQLILNNDRVQRQPRDCAGTISRSNGDYYTIFPVSSVLGKNGQALQMPFGAMGLEIRDATGRPLAAVNLAEKGQVYLAQGLDREERFLMANICTALLLQEVIG</sequence>
<organism evidence="2 3">
    <name type="scientific">Mariniradius sediminis</name>
    <dbReference type="NCBI Taxonomy" id="2909237"/>
    <lineage>
        <taxon>Bacteria</taxon>
        <taxon>Pseudomonadati</taxon>
        <taxon>Bacteroidota</taxon>
        <taxon>Cytophagia</taxon>
        <taxon>Cytophagales</taxon>
        <taxon>Cyclobacteriaceae</taxon>
        <taxon>Mariniradius</taxon>
    </lineage>
</organism>
<dbReference type="EMBL" id="JAKEVZ010000001">
    <property type="protein sequence ID" value="MCF1749471.1"/>
    <property type="molecule type" value="Genomic_DNA"/>
</dbReference>